<dbReference type="EMBL" id="LAIR01000002">
    <property type="protein sequence ID" value="KNX38820.1"/>
    <property type="molecule type" value="Genomic_DNA"/>
</dbReference>
<dbReference type="AlphaFoldDB" id="A0A0L6CME5"/>
<keyword evidence="2" id="KW-0328">Glycosyltransferase</keyword>
<evidence type="ECO:0000256" key="1">
    <source>
        <dbReference type="ARBA" id="ARBA00006739"/>
    </source>
</evidence>
<sequence>MLTILIPAHNEGTRRRTEAVGRHAAGAEHAPIAETLASLHERTVQPDRVVVIADNCTDDTAQLARAAGAEVFETVDNRHKKAGGLNQWLDLHLQHLRDLDTVMVMDADSALDAAFLENALRYVDKGYHAVGGVFLGKEGGGLVGMFQRNEYARYARDVARKGGRTLVLTGTATVFTAQCLKDVVRGRSTGRIPDTGRVSHVYDTKALTEDNELTFALLHLGYRIIAPPECALRTEVMETWEDLRKQRFRWKRGAIENNHHYGLTRYTAEYQFLQWWSGLGIVVTALYLATIVLAVATGSVNIAAFWLAITVVYILERVITVSARGPKQMLLAGVLVIEMPYDITLQYVQARAFFAALLRTKSTW</sequence>
<dbReference type="InterPro" id="IPR029044">
    <property type="entry name" value="Nucleotide-diphossugar_trans"/>
</dbReference>
<organism evidence="5 6">
    <name type="scientific">Luteipulveratus halotolerans</name>
    <dbReference type="NCBI Taxonomy" id="1631356"/>
    <lineage>
        <taxon>Bacteria</taxon>
        <taxon>Bacillati</taxon>
        <taxon>Actinomycetota</taxon>
        <taxon>Actinomycetes</taxon>
        <taxon>Micrococcales</taxon>
        <taxon>Dermacoccaceae</taxon>
        <taxon>Luteipulveratus</taxon>
    </lineage>
</organism>
<feature type="transmembrane region" description="Helical" evidence="4">
    <location>
        <begin position="275"/>
        <end position="296"/>
    </location>
</feature>
<dbReference type="Pfam" id="PF13641">
    <property type="entry name" value="Glyco_tranf_2_3"/>
    <property type="match status" value="1"/>
</dbReference>
<comment type="caution">
    <text evidence="5">The sequence shown here is derived from an EMBL/GenBank/DDBJ whole genome shotgun (WGS) entry which is preliminary data.</text>
</comment>
<evidence type="ECO:0000256" key="3">
    <source>
        <dbReference type="ARBA" id="ARBA00022679"/>
    </source>
</evidence>
<name>A0A0L6CME5_9MICO</name>
<evidence type="ECO:0008006" key="7">
    <source>
        <dbReference type="Google" id="ProtNLM"/>
    </source>
</evidence>
<dbReference type="Proteomes" id="UP000037397">
    <property type="component" value="Unassembled WGS sequence"/>
</dbReference>
<evidence type="ECO:0000256" key="2">
    <source>
        <dbReference type="ARBA" id="ARBA00022676"/>
    </source>
</evidence>
<gene>
    <name evidence="5" type="ORF">VV01_19465</name>
</gene>
<dbReference type="RefSeq" id="WP_071606457.1">
    <property type="nucleotide sequence ID" value="NZ_LAIR01000002.1"/>
</dbReference>
<dbReference type="Gene3D" id="3.90.550.10">
    <property type="entry name" value="Spore Coat Polysaccharide Biosynthesis Protein SpsA, Chain A"/>
    <property type="match status" value="1"/>
</dbReference>
<keyword evidence="6" id="KW-1185">Reference proteome</keyword>
<dbReference type="OrthoDB" id="9797391at2"/>
<evidence type="ECO:0000256" key="4">
    <source>
        <dbReference type="SAM" id="Phobius"/>
    </source>
</evidence>
<evidence type="ECO:0000313" key="5">
    <source>
        <dbReference type="EMBL" id="KNX38820.1"/>
    </source>
</evidence>
<dbReference type="PANTHER" id="PTHR43630:SF1">
    <property type="entry name" value="POLY-BETA-1,6-N-ACETYL-D-GLUCOSAMINE SYNTHASE"/>
    <property type="match status" value="1"/>
</dbReference>
<accession>A0A0L6CME5</accession>
<feature type="transmembrane region" description="Helical" evidence="4">
    <location>
        <begin position="302"/>
        <end position="319"/>
    </location>
</feature>
<keyword evidence="4" id="KW-0812">Transmembrane</keyword>
<dbReference type="STRING" id="1631356.VV01_19465"/>
<comment type="similarity">
    <text evidence="1">Belongs to the glycosyltransferase 2 family.</text>
</comment>
<dbReference type="SUPFAM" id="SSF53448">
    <property type="entry name" value="Nucleotide-diphospho-sugar transferases"/>
    <property type="match status" value="1"/>
</dbReference>
<keyword evidence="3" id="KW-0808">Transferase</keyword>
<dbReference type="PANTHER" id="PTHR43630">
    <property type="entry name" value="POLY-BETA-1,6-N-ACETYL-D-GLUCOSAMINE SYNTHASE"/>
    <property type="match status" value="1"/>
</dbReference>
<keyword evidence="4" id="KW-1133">Transmembrane helix</keyword>
<evidence type="ECO:0000313" key="6">
    <source>
        <dbReference type="Proteomes" id="UP000037397"/>
    </source>
</evidence>
<dbReference type="GO" id="GO:0016757">
    <property type="term" value="F:glycosyltransferase activity"/>
    <property type="evidence" value="ECO:0007669"/>
    <property type="project" value="UniProtKB-KW"/>
</dbReference>
<reference evidence="6" key="1">
    <citation type="submission" date="2015-03" db="EMBL/GenBank/DDBJ databases">
        <title>Luteipulveratus halotolerans sp. nov., a novel actinobacterium (Dermacoccaceae) from Sarawak, Malaysia.</title>
        <authorList>
            <person name="Juboi H."/>
            <person name="Basik A."/>
            <person name="Shamsul S.S."/>
            <person name="Arnold P."/>
            <person name="Schmitt E.K."/>
            <person name="Sanglier J.-J."/>
            <person name="Yeo T."/>
        </authorList>
    </citation>
    <scope>NUCLEOTIDE SEQUENCE [LARGE SCALE GENOMIC DNA]</scope>
    <source>
        <strain evidence="6">C296001</strain>
    </source>
</reference>
<protein>
    <recommendedName>
        <fullName evidence="7">Glycosyl transferase</fullName>
    </recommendedName>
</protein>
<proteinExistence type="inferred from homology"/>
<dbReference type="PATRIC" id="fig|1631356.3.peg.3904"/>
<keyword evidence="4" id="KW-0472">Membrane</keyword>